<dbReference type="AlphaFoldDB" id="A0A8J7Y4N6"/>
<organism evidence="1 2">
    <name type="scientific">Haloarcula limicola</name>
    <dbReference type="NCBI Taxonomy" id="1429915"/>
    <lineage>
        <taxon>Archaea</taxon>
        <taxon>Methanobacteriati</taxon>
        <taxon>Methanobacteriota</taxon>
        <taxon>Stenosarchaea group</taxon>
        <taxon>Halobacteria</taxon>
        <taxon>Halobacteriales</taxon>
        <taxon>Haloarculaceae</taxon>
        <taxon>Haloarcula</taxon>
    </lineage>
</organism>
<keyword evidence="2" id="KW-1185">Reference proteome</keyword>
<dbReference type="OrthoDB" id="253084at2157"/>
<dbReference type="InterPro" id="IPR027417">
    <property type="entry name" value="P-loop_NTPase"/>
</dbReference>
<sequence>MADDPVPFSGRTLVVGPSNAGKTRLTARAMEAWLAADGPEGCVVLDFAPEVERDGEVLGGHLTQFTSVPDDVWYGVVDAHAPRADSESDGEAVEIARENEAMASVRLDAAPTDPRAVFVNDATIPAQADPEWIERLTACCDRAEVAVLNAFESDELGRDDPVSHNEQAALETLRSWADRVIERRT</sequence>
<accession>A0A8J7Y4N6</accession>
<protein>
    <submittedName>
        <fullName evidence="1">Uncharacterized protein</fullName>
    </submittedName>
</protein>
<proteinExistence type="predicted"/>
<dbReference type="RefSeq" id="WP_162319241.1">
    <property type="nucleotide sequence ID" value="NZ_JAHQXF010000002.1"/>
</dbReference>
<dbReference type="Proteomes" id="UP000766550">
    <property type="component" value="Unassembled WGS sequence"/>
</dbReference>
<evidence type="ECO:0000313" key="1">
    <source>
        <dbReference type="EMBL" id="MBV0924690.1"/>
    </source>
</evidence>
<dbReference type="EMBL" id="JAHQXF010000002">
    <property type="protein sequence ID" value="MBV0924690.1"/>
    <property type="molecule type" value="Genomic_DNA"/>
</dbReference>
<reference evidence="1 2" key="1">
    <citation type="submission" date="2021-06" db="EMBL/GenBank/DDBJ databases">
        <title>New haloarchaea isolates fom saline soil.</title>
        <authorList>
            <person name="Duran-Viseras A."/>
            <person name="Sanchez-Porro C.S."/>
            <person name="Ventosa A."/>
        </authorList>
    </citation>
    <scope>NUCLEOTIDE SEQUENCE [LARGE SCALE GENOMIC DNA]</scope>
    <source>
        <strain evidence="1 2">JCM 183640</strain>
    </source>
</reference>
<evidence type="ECO:0000313" key="2">
    <source>
        <dbReference type="Proteomes" id="UP000766550"/>
    </source>
</evidence>
<gene>
    <name evidence="1" type="ORF">KTS45_10820</name>
</gene>
<name>A0A8J7Y4N6_9EURY</name>
<dbReference type="SUPFAM" id="SSF52540">
    <property type="entry name" value="P-loop containing nucleoside triphosphate hydrolases"/>
    <property type="match status" value="1"/>
</dbReference>
<comment type="caution">
    <text evidence="1">The sequence shown here is derived from an EMBL/GenBank/DDBJ whole genome shotgun (WGS) entry which is preliminary data.</text>
</comment>